<feature type="compositionally biased region" description="Pro residues" evidence="1">
    <location>
        <begin position="74"/>
        <end position="86"/>
    </location>
</feature>
<gene>
    <name evidence="3" type="ORF">C1SCF055_LOCUS39278</name>
</gene>
<evidence type="ECO:0000313" key="4">
    <source>
        <dbReference type="EMBL" id="CAL1167743.1"/>
    </source>
</evidence>
<feature type="region of interest" description="Disordered" evidence="1">
    <location>
        <begin position="50"/>
        <end position="152"/>
    </location>
</feature>
<feature type="non-terminal residue" evidence="3">
    <location>
        <position position="1"/>
    </location>
</feature>
<dbReference type="EMBL" id="CAMXCT010006323">
    <property type="protein sequence ID" value="CAI4014368.1"/>
    <property type="molecule type" value="Genomic_DNA"/>
</dbReference>
<feature type="transmembrane region" description="Helical" evidence="2">
    <location>
        <begin position="421"/>
        <end position="447"/>
    </location>
</feature>
<keyword evidence="2" id="KW-0812">Transmembrane</keyword>
<organism evidence="3">
    <name type="scientific">Cladocopium goreaui</name>
    <dbReference type="NCBI Taxonomy" id="2562237"/>
    <lineage>
        <taxon>Eukaryota</taxon>
        <taxon>Sar</taxon>
        <taxon>Alveolata</taxon>
        <taxon>Dinophyceae</taxon>
        <taxon>Suessiales</taxon>
        <taxon>Symbiodiniaceae</taxon>
        <taxon>Cladocopium</taxon>
    </lineage>
</organism>
<reference evidence="3" key="1">
    <citation type="submission" date="2022-10" db="EMBL/GenBank/DDBJ databases">
        <authorList>
            <person name="Chen Y."/>
            <person name="Dougan E. K."/>
            <person name="Chan C."/>
            <person name="Rhodes N."/>
            <person name="Thang M."/>
        </authorList>
    </citation>
    <scope>NUCLEOTIDE SEQUENCE</scope>
</reference>
<protein>
    <submittedName>
        <fullName evidence="3">Uncharacterized protein</fullName>
    </submittedName>
</protein>
<feature type="transmembrane region" description="Helical" evidence="2">
    <location>
        <begin position="12"/>
        <end position="34"/>
    </location>
</feature>
<dbReference type="Proteomes" id="UP001152797">
    <property type="component" value="Unassembled WGS sequence"/>
</dbReference>
<proteinExistence type="predicted"/>
<feature type="transmembrane region" description="Helical" evidence="2">
    <location>
        <begin position="468"/>
        <end position="487"/>
    </location>
</feature>
<dbReference type="AlphaFoldDB" id="A0A9P1GIH3"/>
<evidence type="ECO:0000313" key="5">
    <source>
        <dbReference type="Proteomes" id="UP001152797"/>
    </source>
</evidence>
<feature type="compositionally biased region" description="Low complexity" evidence="1">
    <location>
        <begin position="121"/>
        <end position="137"/>
    </location>
</feature>
<name>A0A9P1GIH3_9DINO</name>
<evidence type="ECO:0000256" key="2">
    <source>
        <dbReference type="SAM" id="Phobius"/>
    </source>
</evidence>
<feature type="transmembrane region" description="Helical" evidence="2">
    <location>
        <begin position="343"/>
        <end position="364"/>
    </location>
</feature>
<dbReference type="EMBL" id="CAMXCT020006323">
    <property type="protein sequence ID" value="CAL1167743.1"/>
    <property type="molecule type" value="Genomic_DNA"/>
</dbReference>
<feature type="compositionally biased region" description="Low complexity" evidence="1">
    <location>
        <begin position="90"/>
        <end position="107"/>
    </location>
</feature>
<feature type="transmembrane region" description="Helical" evidence="2">
    <location>
        <begin position="586"/>
        <end position="611"/>
    </location>
</feature>
<evidence type="ECO:0000313" key="3">
    <source>
        <dbReference type="EMBL" id="CAI4014368.1"/>
    </source>
</evidence>
<reference evidence="4" key="2">
    <citation type="submission" date="2024-04" db="EMBL/GenBank/DDBJ databases">
        <authorList>
            <person name="Chen Y."/>
            <person name="Shah S."/>
            <person name="Dougan E. K."/>
            <person name="Thang M."/>
            <person name="Chan C."/>
        </authorList>
    </citation>
    <scope>NUCLEOTIDE SEQUENCE [LARGE SCALE GENOMIC DNA]</scope>
</reference>
<feature type="transmembrane region" description="Helical" evidence="2">
    <location>
        <begin position="550"/>
        <end position="574"/>
    </location>
</feature>
<dbReference type="OrthoDB" id="420631at2759"/>
<keyword evidence="5" id="KW-1185">Reference proteome</keyword>
<keyword evidence="2" id="KW-0472">Membrane</keyword>
<sequence length="710" mass="78342">IGSSINIFDDSMFRFTSVSTSLAFSATVLICFLLTQEVRSVRPFNELPPEEEVPEVVPVTNTSETKRFPLEPGGSPPEPGGSPPPGGHQGPPAQGFQGPPPAGYYQPYVQPDGYFEPSPAAPGAPGYRGPRGAKSPPTSSPEPPPDKARSKGEVVGMTATVRDPQEGQQWTMGKVSKITVEERFKAFDRPGVKLNYHQGFGSEISKWDCKEEGAWRQTRSLLENEPRVFVKEIDGINVMDADPQVVTELWAARINGTESYTVTFTTEPAYASLCCYVVLCVLPWFFASFLACCTLPCTIYRIYMEEAFEETSSKMVEGSDQEPVPRFEDSLMSQVVEHPVTRLSLVAFGFGSVLLVLKTYIVLVPRAPSTSLIVVAPTMLFCGLTVFVAKGVKATKGNALLMGEALCPQGLTQSLKAEIRYMLYALAPSLLFVYAVMMLWLGVPFALWWEFGSSRSMFSWRMFTRYRYPLAFGPHLLVFTCLPHFLINSHILARIVEEHVRAVTKKIDDIHCVEKEKKGEGLEQLQLKVKEIHHACIRLPVDILPSLDCMVLPTLGFAACSWGWALMSVVMFVSGNGGDIKNAMDVPLVIAGTWMVLIFLPLGVLCLLPPASVSDAFDQLLDSLNRLRALEGMKDDVQVRLTESFIKESNRGQGLGFVFFGTVIHTRFIKALFLKIAASASLLFSVFYKVLASYTIARRLLSEVPPGVPD</sequence>
<evidence type="ECO:0000256" key="1">
    <source>
        <dbReference type="SAM" id="MobiDB-lite"/>
    </source>
</evidence>
<feature type="transmembrane region" description="Helical" evidence="2">
    <location>
        <begin position="371"/>
        <end position="392"/>
    </location>
</feature>
<dbReference type="EMBL" id="CAMXCT030006323">
    <property type="protein sequence ID" value="CAL4801680.1"/>
    <property type="molecule type" value="Genomic_DNA"/>
</dbReference>
<feature type="transmembrane region" description="Helical" evidence="2">
    <location>
        <begin position="672"/>
        <end position="691"/>
    </location>
</feature>
<feature type="transmembrane region" description="Helical" evidence="2">
    <location>
        <begin position="273"/>
        <end position="303"/>
    </location>
</feature>
<accession>A0A9P1GIH3</accession>
<comment type="caution">
    <text evidence="3">The sequence shown here is derived from an EMBL/GenBank/DDBJ whole genome shotgun (WGS) entry which is preliminary data.</text>
</comment>
<keyword evidence="2" id="KW-1133">Transmembrane helix</keyword>